<dbReference type="RefSeq" id="WP_136782578.1">
    <property type="nucleotide sequence ID" value="NZ_SWCO01000007.1"/>
</dbReference>
<keyword evidence="4" id="KW-1185">Reference proteome</keyword>
<dbReference type="InterPro" id="IPR017927">
    <property type="entry name" value="FAD-bd_FR_type"/>
</dbReference>
<dbReference type="AlphaFoldDB" id="A0A4U0ZDV9"/>
<evidence type="ECO:0000256" key="1">
    <source>
        <dbReference type="ARBA" id="ARBA00035644"/>
    </source>
</evidence>
<dbReference type="Gene3D" id="2.40.30.10">
    <property type="entry name" value="Translation factors"/>
    <property type="match status" value="1"/>
</dbReference>
<evidence type="ECO:0000259" key="2">
    <source>
        <dbReference type="PROSITE" id="PS51384"/>
    </source>
</evidence>
<dbReference type="EMBL" id="SWCO01000007">
    <property type="protein sequence ID" value="TKB02777.1"/>
    <property type="molecule type" value="Genomic_DNA"/>
</dbReference>
<dbReference type="PROSITE" id="PS51384">
    <property type="entry name" value="FAD_FR"/>
    <property type="match status" value="1"/>
</dbReference>
<dbReference type="Pfam" id="PF04954">
    <property type="entry name" value="SIP"/>
    <property type="match status" value="1"/>
</dbReference>
<dbReference type="PANTHER" id="PTHR30157">
    <property type="entry name" value="FERRIC REDUCTASE, NADPH-DEPENDENT"/>
    <property type="match status" value="1"/>
</dbReference>
<dbReference type="CDD" id="cd06193">
    <property type="entry name" value="siderophore_interacting"/>
    <property type="match status" value="1"/>
</dbReference>
<reference evidence="3 4" key="1">
    <citation type="submission" date="2019-04" db="EMBL/GenBank/DDBJ databases">
        <title>Alteromonas portus sp. nov., an alginate lyase-excreting marine bacterium.</title>
        <authorList>
            <person name="Huang H."/>
            <person name="Mo K."/>
            <person name="Bao S."/>
        </authorList>
    </citation>
    <scope>NUCLEOTIDE SEQUENCE [LARGE SCALE GENOMIC DNA]</scope>
    <source>
        <strain evidence="3 4">HB161718</strain>
    </source>
</reference>
<feature type="domain" description="FAD-binding FR-type" evidence="2">
    <location>
        <begin position="4"/>
        <end position="121"/>
    </location>
</feature>
<sequence>MTKSQSRRAVVKQSVQITPTMQRVYLGGEELRTFPAVTAGAYVKLMFDKNGNPLSKPTEMSQIAMRTYTVAHFDANKPEIVLDMVIHSSNGKTGPASAWATSAKPGDVITLAGPGSSKGLNEHYDWVLLAGDMTALPTIRNHLAALPSHAKGFAVIRIEDEKDAVSLKKPKGMKVIWEYESSLPYRLAQLDWLTGTPAVWVACEFSDMRTIRTWLKDEKAVAHENIYISSYWKKGRSEDQHKIEKRQDSEAFAKALTLRDDK</sequence>
<accession>A0A4U0ZDV9</accession>
<dbReference type="PANTHER" id="PTHR30157:SF0">
    <property type="entry name" value="NADPH-DEPENDENT FERRIC-CHELATE REDUCTASE"/>
    <property type="match status" value="1"/>
</dbReference>
<proteinExistence type="inferred from homology"/>
<dbReference type="InterPro" id="IPR017938">
    <property type="entry name" value="Riboflavin_synthase-like_b-brl"/>
</dbReference>
<dbReference type="Gene3D" id="3.40.50.80">
    <property type="entry name" value="Nucleotide-binding domain of ferredoxin-NADP reductase (FNR) module"/>
    <property type="match status" value="1"/>
</dbReference>
<organism evidence="3 4">
    <name type="scientific">Alteromonas portus</name>
    <dbReference type="NCBI Taxonomy" id="2565549"/>
    <lineage>
        <taxon>Bacteria</taxon>
        <taxon>Pseudomonadati</taxon>
        <taxon>Pseudomonadota</taxon>
        <taxon>Gammaproteobacteria</taxon>
        <taxon>Alteromonadales</taxon>
        <taxon>Alteromonadaceae</taxon>
        <taxon>Alteromonas/Salinimonas group</taxon>
        <taxon>Alteromonas</taxon>
    </lineage>
</organism>
<name>A0A4U0ZDV9_9ALTE</name>
<comment type="similarity">
    <text evidence="1">Belongs to the SIP oxidoreductase family.</text>
</comment>
<dbReference type="GO" id="GO:0016491">
    <property type="term" value="F:oxidoreductase activity"/>
    <property type="evidence" value="ECO:0007669"/>
    <property type="project" value="InterPro"/>
</dbReference>
<dbReference type="InterPro" id="IPR007037">
    <property type="entry name" value="SIP_rossman_dom"/>
</dbReference>
<dbReference type="SUPFAM" id="SSF63380">
    <property type="entry name" value="Riboflavin synthase domain-like"/>
    <property type="match status" value="1"/>
</dbReference>
<dbReference type="OrthoDB" id="9814826at2"/>
<protein>
    <submittedName>
        <fullName evidence="3">Siderophore-interacting protein</fullName>
    </submittedName>
</protein>
<dbReference type="InterPro" id="IPR039261">
    <property type="entry name" value="FNR_nucleotide-bd"/>
</dbReference>
<dbReference type="Pfam" id="PF08021">
    <property type="entry name" value="FAD_binding_9"/>
    <property type="match status" value="1"/>
</dbReference>
<dbReference type="InterPro" id="IPR013113">
    <property type="entry name" value="SIP_FAD-bd"/>
</dbReference>
<comment type="caution">
    <text evidence="3">The sequence shown here is derived from an EMBL/GenBank/DDBJ whole genome shotgun (WGS) entry which is preliminary data.</text>
</comment>
<dbReference type="InterPro" id="IPR039374">
    <property type="entry name" value="SIP_fam"/>
</dbReference>
<evidence type="ECO:0000313" key="4">
    <source>
        <dbReference type="Proteomes" id="UP000305471"/>
    </source>
</evidence>
<evidence type="ECO:0000313" key="3">
    <source>
        <dbReference type="EMBL" id="TKB02777.1"/>
    </source>
</evidence>
<dbReference type="Proteomes" id="UP000305471">
    <property type="component" value="Unassembled WGS sequence"/>
</dbReference>
<gene>
    <name evidence="3" type="ORF">E5672_13005</name>
</gene>